<dbReference type="InterPro" id="IPR020287">
    <property type="entry name" value="Tail_sheath_C"/>
</dbReference>
<proteinExistence type="inferred from homology"/>
<dbReference type="InterPro" id="IPR007067">
    <property type="entry name" value="Tail_sheath"/>
</dbReference>
<feature type="domain" description="Tail sheath protein subtilisin-like" evidence="2">
    <location>
        <begin position="207"/>
        <end position="360"/>
    </location>
</feature>
<dbReference type="KEGG" id="cama:F384_22450"/>
<evidence type="ECO:0000313" key="5">
    <source>
        <dbReference type="Proteomes" id="UP000034085"/>
    </source>
</evidence>
<dbReference type="HOGENOM" id="CLU_023068_2_0_6"/>
<dbReference type="InterPro" id="IPR035089">
    <property type="entry name" value="Phage_sheath_subtilisin"/>
</dbReference>
<reference evidence="4 5" key="1">
    <citation type="journal article" date="2013" name="Appl. Microbiol. Biotechnol.">
        <title>Glycerol assimilation and production of 1,3-propanediol by Citrobacter amalonaticus Y19.</title>
        <authorList>
            <person name="Ainala S.K."/>
            <person name="Ashok S."/>
            <person name="Ko Y."/>
            <person name="Park S."/>
        </authorList>
    </citation>
    <scope>NUCLEOTIDE SEQUENCE [LARGE SCALE GENOMIC DNA]</scope>
    <source>
        <strain evidence="4 5">Y19</strain>
    </source>
</reference>
<sequence>MSSPNISFDTIGSNRKPGQYIEFNTRLAVRTLPGNTQKVLMVVQMLGSGTAAPLTIQDIFSDDQAATYFGRGSLGHLMATDAIGANPYLQLQMIGVADAATATSATGKVTITGPASGNGTLSVIINGTRIDVGISAADTAAAIATALVGLITQKDGLPVTAEAADGVVTLTSRHKGTIGNDIALSASVTAPGVTAATTAMSSGNVDPDIAPALAAAFTAGHNIVVCPFATQDAMTVLRNHLTNVSNAMEQRGAIGVGGWRKSLSTGIALAESLNEGRITLGWHNGSVKTPAQIAAAYAAVIASEEDPARPLNTLAMSTLDVTALESRPGRTEQESALHNGLTPFEIGPGDKVQIVRAISTYTRNAQGVDDVALLDITTIRTLDYVRKACRERIALRFPRDKLSARTPPKVRSELLDVLYKLEELEIIEEVDANKDGLIVERDSQDVNQLNARIPSDVVNGLHVFAGRIDLLL</sequence>
<protein>
    <submittedName>
        <fullName evidence="4">Tail sheath protein</fullName>
    </submittedName>
</protein>
<evidence type="ECO:0000259" key="2">
    <source>
        <dbReference type="Pfam" id="PF04984"/>
    </source>
</evidence>
<dbReference type="Proteomes" id="UP000034085">
    <property type="component" value="Chromosome"/>
</dbReference>
<dbReference type="RefSeq" id="WP_046493937.1">
    <property type="nucleotide sequence ID" value="NZ_CP011132.1"/>
</dbReference>
<dbReference type="Pfam" id="PF17482">
    <property type="entry name" value="Phage_sheath_1C"/>
    <property type="match status" value="1"/>
</dbReference>
<dbReference type="PATRIC" id="fig|1261127.3.peg.4656"/>
<feature type="domain" description="Tail sheath protein C-terminal" evidence="3">
    <location>
        <begin position="370"/>
        <end position="469"/>
    </location>
</feature>
<evidence type="ECO:0000313" key="4">
    <source>
        <dbReference type="EMBL" id="AKE61125.1"/>
    </source>
</evidence>
<accession>A0A0F6RHG5</accession>
<dbReference type="EMBL" id="CP011132">
    <property type="protein sequence ID" value="AKE61125.1"/>
    <property type="molecule type" value="Genomic_DNA"/>
</dbReference>
<dbReference type="Pfam" id="PF04984">
    <property type="entry name" value="Phage_sheath_1"/>
    <property type="match status" value="1"/>
</dbReference>
<organism evidence="4 5">
    <name type="scientific">Citrobacter amalonaticus Y19</name>
    <dbReference type="NCBI Taxonomy" id="1261127"/>
    <lineage>
        <taxon>Bacteria</taxon>
        <taxon>Pseudomonadati</taxon>
        <taxon>Pseudomonadota</taxon>
        <taxon>Gammaproteobacteria</taxon>
        <taxon>Enterobacterales</taxon>
        <taxon>Enterobacteriaceae</taxon>
        <taxon>Citrobacter</taxon>
    </lineage>
</organism>
<evidence type="ECO:0000259" key="3">
    <source>
        <dbReference type="Pfam" id="PF17482"/>
    </source>
</evidence>
<dbReference type="PIRSF" id="PIRSF007349">
    <property type="entry name" value="Tsp_L"/>
    <property type="match status" value="1"/>
</dbReference>
<evidence type="ECO:0000256" key="1">
    <source>
        <dbReference type="ARBA" id="ARBA00008005"/>
    </source>
</evidence>
<comment type="similarity">
    <text evidence="1">Belongs to the myoviridae tail sheath protein family.</text>
</comment>
<name>A0A0F6RHG5_CITAM</name>
<gene>
    <name evidence="4" type="ORF">F384_22450</name>
</gene>
<dbReference type="OrthoDB" id="5442644at2"/>
<dbReference type="AlphaFoldDB" id="A0A0F6RHG5"/>